<dbReference type="Proteomes" id="UP001379949">
    <property type="component" value="Unassembled WGS sequence"/>
</dbReference>
<evidence type="ECO:0000313" key="2">
    <source>
        <dbReference type="Proteomes" id="UP001379949"/>
    </source>
</evidence>
<gene>
    <name evidence="1" type="ORF">V6242_17970</name>
</gene>
<organism evidence="1 2">
    <name type="scientific">Marinomonas arenicola</name>
    <dbReference type="NCBI Taxonomy" id="569601"/>
    <lineage>
        <taxon>Bacteria</taxon>
        <taxon>Pseudomonadati</taxon>
        <taxon>Pseudomonadota</taxon>
        <taxon>Gammaproteobacteria</taxon>
        <taxon>Oceanospirillales</taxon>
        <taxon>Oceanospirillaceae</taxon>
        <taxon>Marinomonas</taxon>
    </lineage>
</organism>
<dbReference type="EMBL" id="JBAKAR010000167">
    <property type="protein sequence ID" value="MEL0615030.1"/>
    <property type="molecule type" value="Genomic_DNA"/>
</dbReference>
<reference evidence="1 2" key="1">
    <citation type="submission" date="2024-02" db="EMBL/GenBank/DDBJ databases">
        <title>Bacteria isolated from the canopy kelp, Nereocystis luetkeana.</title>
        <authorList>
            <person name="Pfister C.A."/>
            <person name="Younker I.T."/>
            <person name="Light S.H."/>
        </authorList>
    </citation>
    <scope>NUCLEOTIDE SEQUENCE [LARGE SCALE GENOMIC DNA]</scope>
    <source>
        <strain evidence="1 2">TI.4.07</strain>
    </source>
</reference>
<protein>
    <submittedName>
        <fullName evidence="1">Uncharacterized protein</fullName>
    </submittedName>
</protein>
<dbReference type="RefSeq" id="WP_341568239.1">
    <property type="nucleotide sequence ID" value="NZ_JBAKAR010000167.1"/>
</dbReference>
<feature type="non-terminal residue" evidence="1">
    <location>
        <position position="66"/>
    </location>
</feature>
<keyword evidence="2" id="KW-1185">Reference proteome</keyword>
<accession>A0ABU9GBB4</accession>
<name>A0ABU9GBB4_9GAMM</name>
<evidence type="ECO:0000313" key="1">
    <source>
        <dbReference type="EMBL" id="MEL0615030.1"/>
    </source>
</evidence>
<sequence>MYQNLRLFLGNVSVTSIPKRGLRAALSGISGLPQSNKNGYGKMPLEKLMGLVIPDEDRVSSKYVKE</sequence>
<comment type="caution">
    <text evidence="1">The sequence shown here is derived from an EMBL/GenBank/DDBJ whole genome shotgun (WGS) entry which is preliminary data.</text>
</comment>
<proteinExistence type="predicted"/>